<comment type="catalytic activity">
    <reaction evidence="9">
        <text>alpha-D-glucose 1-phosphate + ATP + H(+) = ADP-alpha-D-glucose + diphosphate</text>
        <dbReference type="Rhea" id="RHEA:12120"/>
        <dbReference type="ChEBI" id="CHEBI:15378"/>
        <dbReference type="ChEBI" id="CHEBI:30616"/>
        <dbReference type="ChEBI" id="CHEBI:33019"/>
        <dbReference type="ChEBI" id="CHEBI:57498"/>
        <dbReference type="ChEBI" id="CHEBI:58601"/>
        <dbReference type="EC" id="2.7.7.27"/>
    </reaction>
</comment>
<evidence type="ECO:0000256" key="2">
    <source>
        <dbReference type="ARBA" id="ARBA00022600"/>
    </source>
</evidence>
<evidence type="ECO:0000259" key="11">
    <source>
        <dbReference type="Pfam" id="PF24894"/>
    </source>
</evidence>
<dbReference type="Pfam" id="PF24894">
    <property type="entry name" value="Hexapep_GlmU"/>
    <property type="match status" value="1"/>
</dbReference>
<keyword evidence="5 9" id="KW-0547">Nucleotide-binding</keyword>
<dbReference type="NCBIfam" id="NF003670">
    <property type="entry name" value="PRK05293.1"/>
    <property type="match status" value="1"/>
</dbReference>
<feature type="domain" description="Nucleotidyl transferase" evidence="10">
    <location>
        <begin position="9"/>
        <end position="261"/>
    </location>
</feature>
<evidence type="ECO:0000256" key="3">
    <source>
        <dbReference type="ARBA" id="ARBA00022679"/>
    </source>
</evidence>
<dbReference type="GO" id="GO:0005978">
    <property type="term" value="P:glycogen biosynthetic process"/>
    <property type="evidence" value="ECO:0007669"/>
    <property type="project" value="UniProtKB-UniRule"/>
</dbReference>
<evidence type="ECO:0000313" key="13">
    <source>
        <dbReference type="Proteomes" id="UP000824071"/>
    </source>
</evidence>
<dbReference type="SUPFAM" id="SSF51161">
    <property type="entry name" value="Trimeric LpxA-like enzymes"/>
    <property type="match status" value="1"/>
</dbReference>
<feature type="site" description="Could play a key role in the communication between the regulatory and the substrate sites" evidence="9">
    <location>
        <position position="100"/>
    </location>
</feature>
<evidence type="ECO:0000256" key="5">
    <source>
        <dbReference type="ARBA" id="ARBA00022741"/>
    </source>
</evidence>
<dbReference type="Gene3D" id="2.160.10.10">
    <property type="entry name" value="Hexapeptide repeat proteins"/>
    <property type="match status" value="1"/>
</dbReference>
<organism evidence="12 13">
    <name type="scientific">Candidatus Fimenecus excrementigallinarum</name>
    <dbReference type="NCBI Taxonomy" id="2840816"/>
    <lineage>
        <taxon>Bacteria</taxon>
        <taxon>Bacillati</taxon>
        <taxon>Bacillota</taxon>
        <taxon>Clostridia</taxon>
        <taxon>Candidatus Fimenecus</taxon>
    </lineage>
</organism>
<dbReference type="CDD" id="cd02508">
    <property type="entry name" value="ADP_Glucose_PP"/>
    <property type="match status" value="1"/>
</dbReference>
<dbReference type="PROSITE" id="PS00808">
    <property type="entry name" value="ADP_GLC_PYROPHOSPH_1"/>
    <property type="match status" value="1"/>
</dbReference>
<dbReference type="EC" id="2.7.7.27" evidence="9"/>
<feature type="site" description="Could play a key role in the communication between the regulatory and the substrate sites" evidence="9">
    <location>
        <position position="61"/>
    </location>
</feature>
<dbReference type="InterPro" id="IPR029044">
    <property type="entry name" value="Nucleotide-diphossugar_trans"/>
</dbReference>
<comment type="caution">
    <text evidence="12">The sequence shown here is derived from an EMBL/GenBank/DDBJ whole genome shotgun (WGS) entry which is preliminary data.</text>
</comment>
<keyword evidence="4 9" id="KW-0548">Nucleotidyltransferase</keyword>
<sequence>MARKMECIAMLLAGGQGSRLGILTKNIAKPAVPYGGKYRIIDFPLSNCVNSGISTVGVLTQYQPLELNDYIGNGQPWDLDRANGGVHILSPYQQIKGSEWYKGTANAIYQNINFIDRYNPEYVAVLSGDHIYKMDYSKMLDYHKEKDAACTIAMLEVPWEEAPRFGLMLVDDDNRITEFEEKPKNPRSNKASMGVYIFTWSKLREYLIADEADPNSSNDFGKNVIPAMHAAGERMYAYLFDGYWKDVGTIDSLWEANLDLLNPKVDLDLSDPTWKIYSKTPTAPPHYVAPGATVQNSMVGEGSQVYGTLDFSILFSNVVVEEGAVVRDSIVMPGTVIKSGAVVQYAIVAENAVIEAGATVGERPEAVDDLADWGVAVVGSGVCVHAGARVAPKAMADEDVKGA</sequence>
<dbReference type="CDD" id="cd04651">
    <property type="entry name" value="LbH_G1P_AT_C"/>
    <property type="match status" value="1"/>
</dbReference>
<comment type="function">
    <text evidence="9">Involved in the biosynthesis of ADP-glucose, a building block required for the elongation reactions to produce glycogen. Catalyzes the reaction between ATP and alpha-D-glucose 1-phosphate (G1P) to produce pyrophosphate and ADP-Glc.</text>
</comment>
<dbReference type="PROSITE" id="PS00809">
    <property type="entry name" value="ADP_GLC_PYROPHOSPH_2"/>
    <property type="match status" value="1"/>
</dbReference>
<protein>
    <recommendedName>
        <fullName evidence="9">Glucose-1-phosphate adenylyltransferase</fullName>
        <ecNumber evidence="9">2.7.7.27</ecNumber>
    </recommendedName>
    <alternativeName>
        <fullName evidence="9">ADP-glucose pyrophosphorylase</fullName>
        <shortName evidence="9">ADPGlc PPase</shortName>
    </alternativeName>
    <alternativeName>
        <fullName evidence="9">ADP-glucose synthase</fullName>
    </alternativeName>
</protein>
<feature type="binding site" evidence="9">
    <location>
        <position position="192"/>
    </location>
    <ligand>
        <name>alpha-D-glucose 1-phosphate</name>
        <dbReference type="ChEBI" id="CHEBI:58601"/>
    </ligand>
</feature>
<dbReference type="InterPro" id="IPR011004">
    <property type="entry name" value="Trimer_LpxA-like_sf"/>
</dbReference>
<gene>
    <name evidence="9" type="primary">glgC</name>
    <name evidence="12" type="ORF">IAC53_08140</name>
</gene>
<evidence type="ECO:0000313" key="12">
    <source>
        <dbReference type="EMBL" id="HIU36558.1"/>
    </source>
</evidence>
<dbReference type="PANTHER" id="PTHR43523:SF2">
    <property type="entry name" value="GLUCOSE-1-PHOSPHATE ADENYLYLTRANSFERASE"/>
    <property type="match status" value="1"/>
</dbReference>
<dbReference type="Proteomes" id="UP000824071">
    <property type="component" value="Unassembled WGS sequence"/>
</dbReference>
<name>A0A9D1IGF7_9FIRM</name>
<feature type="binding site" evidence="9">
    <location>
        <position position="101"/>
    </location>
    <ligand>
        <name>alpha-D-glucose 1-phosphate</name>
        <dbReference type="ChEBI" id="CHEBI:58601"/>
    </ligand>
</feature>
<keyword evidence="3 9" id="KW-0808">Transferase</keyword>
<dbReference type="SUPFAM" id="SSF53448">
    <property type="entry name" value="Nucleotide-diphospho-sugar transferases"/>
    <property type="match status" value="1"/>
</dbReference>
<evidence type="ECO:0000256" key="1">
    <source>
        <dbReference type="ARBA" id="ARBA00010443"/>
    </source>
</evidence>
<evidence type="ECO:0000256" key="6">
    <source>
        <dbReference type="ARBA" id="ARBA00022840"/>
    </source>
</evidence>
<dbReference type="NCBIfam" id="TIGR02091">
    <property type="entry name" value="glgC"/>
    <property type="match status" value="1"/>
</dbReference>
<dbReference type="InterPro" id="IPR023049">
    <property type="entry name" value="GlgC_bac"/>
</dbReference>
<dbReference type="AlphaFoldDB" id="A0A9D1IGF7"/>
<feature type="binding site" evidence="9">
    <location>
        <begin position="181"/>
        <end position="182"/>
    </location>
    <ligand>
        <name>alpha-D-glucose 1-phosphate</name>
        <dbReference type="ChEBI" id="CHEBI:58601"/>
    </ligand>
</feature>
<feature type="binding site" evidence="9">
    <location>
        <position position="166"/>
    </location>
    <ligand>
        <name>alpha-D-glucose 1-phosphate</name>
        <dbReference type="ChEBI" id="CHEBI:58601"/>
    </ligand>
</feature>
<evidence type="ECO:0000256" key="7">
    <source>
        <dbReference type="ARBA" id="ARBA00023056"/>
    </source>
</evidence>
<dbReference type="PANTHER" id="PTHR43523">
    <property type="entry name" value="GLUCOSE-1-PHOSPHATE ADENYLYLTRANSFERASE-RELATED"/>
    <property type="match status" value="1"/>
</dbReference>
<feature type="domain" description="Glucose-1-phosphate adenylyltransferase/Bifunctional protein GlmU-like C-terminal hexapeptide" evidence="11">
    <location>
        <begin position="293"/>
        <end position="366"/>
    </location>
</feature>
<dbReference type="InterPro" id="IPR056818">
    <property type="entry name" value="GlmU/GlgC-like_hexapep"/>
</dbReference>
<keyword evidence="2 9" id="KW-0321">Glycogen metabolism</keyword>
<reference evidence="12" key="1">
    <citation type="submission" date="2020-10" db="EMBL/GenBank/DDBJ databases">
        <authorList>
            <person name="Gilroy R."/>
        </authorList>
    </citation>
    <scope>NUCLEOTIDE SEQUENCE</scope>
    <source>
        <strain evidence="12">ChiGjej1B1-19959</strain>
    </source>
</reference>
<dbReference type="InterPro" id="IPR005836">
    <property type="entry name" value="ADP_Glu_pyroP_CS"/>
</dbReference>
<evidence type="ECO:0000256" key="4">
    <source>
        <dbReference type="ARBA" id="ARBA00022695"/>
    </source>
</evidence>
<comment type="pathway">
    <text evidence="9">Glycan biosynthesis; glycogen biosynthesis.</text>
</comment>
<dbReference type="Pfam" id="PF00483">
    <property type="entry name" value="NTP_transferase"/>
    <property type="match status" value="1"/>
</dbReference>
<keyword evidence="7 9" id="KW-0320">Glycogen biosynthesis</keyword>
<evidence type="ECO:0000256" key="9">
    <source>
        <dbReference type="HAMAP-Rule" id="MF_00624"/>
    </source>
</evidence>
<keyword evidence="6 9" id="KW-0067">ATP-binding</keyword>
<dbReference type="PROSITE" id="PS00810">
    <property type="entry name" value="ADP_GLC_PYROPHOSPH_3"/>
    <property type="match status" value="1"/>
</dbReference>
<dbReference type="GO" id="GO:0005524">
    <property type="term" value="F:ATP binding"/>
    <property type="evidence" value="ECO:0007669"/>
    <property type="project" value="UniProtKB-KW"/>
</dbReference>
<proteinExistence type="inferred from homology"/>
<reference evidence="12" key="2">
    <citation type="journal article" date="2021" name="PeerJ">
        <title>Extensive microbial diversity within the chicken gut microbiome revealed by metagenomics and culture.</title>
        <authorList>
            <person name="Gilroy R."/>
            <person name="Ravi A."/>
            <person name="Getino M."/>
            <person name="Pursley I."/>
            <person name="Horton D.L."/>
            <person name="Alikhan N.F."/>
            <person name="Baker D."/>
            <person name="Gharbi K."/>
            <person name="Hall N."/>
            <person name="Watson M."/>
            <person name="Adriaenssens E.M."/>
            <person name="Foster-Nyarko E."/>
            <person name="Jarju S."/>
            <person name="Secka A."/>
            <person name="Antonio M."/>
            <person name="Oren A."/>
            <person name="Chaudhuri R.R."/>
            <person name="La Ragione R."/>
            <person name="Hildebrand F."/>
            <person name="Pallen M.J."/>
        </authorList>
    </citation>
    <scope>NUCLEOTIDE SEQUENCE</scope>
    <source>
        <strain evidence="12">ChiGjej1B1-19959</strain>
    </source>
</reference>
<evidence type="ECO:0000256" key="8">
    <source>
        <dbReference type="ARBA" id="ARBA00023277"/>
    </source>
</evidence>
<dbReference type="HAMAP" id="MF_00624">
    <property type="entry name" value="GlgC"/>
    <property type="match status" value="1"/>
</dbReference>
<dbReference type="InterPro" id="IPR005835">
    <property type="entry name" value="NTP_transferase_dom"/>
</dbReference>
<keyword evidence="8 9" id="KW-0119">Carbohydrate metabolism</keyword>
<dbReference type="InterPro" id="IPR011831">
    <property type="entry name" value="ADP-Glc_PPase"/>
</dbReference>
<accession>A0A9D1IGF7</accession>
<comment type="subunit">
    <text evidence="9">Homotetramer.</text>
</comment>
<comment type="similarity">
    <text evidence="1 9">Belongs to the bacterial/plant glucose-1-phosphate adenylyltransferase family.</text>
</comment>
<dbReference type="Gene3D" id="3.90.550.10">
    <property type="entry name" value="Spore Coat Polysaccharide Biosynthesis Protein SpsA, Chain A"/>
    <property type="match status" value="1"/>
</dbReference>
<dbReference type="EMBL" id="DVMW01000045">
    <property type="protein sequence ID" value="HIU36558.1"/>
    <property type="molecule type" value="Genomic_DNA"/>
</dbReference>
<evidence type="ECO:0000259" key="10">
    <source>
        <dbReference type="Pfam" id="PF00483"/>
    </source>
</evidence>
<dbReference type="GO" id="GO:0008878">
    <property type="term" value="F:glucose-1-phosphate adenylyltransferase activity"/>
    <property type="evidence" value="ECO:0007669"/>
    <property type="project" value="UniProtKB-UniRule"/>
</dbReference>